<feature type="binding site" evidence="3">
    <location>
        <position position="285"/>
    </location>
    <ligand>
        <name>dimethylallyl diphosphate</name>
        <dbReference type="ChEBI" id="CHEBI:57623"/>
    </ligand>
</feature>
<dbReference type="GO" id="GO:0009820">
    <property type="term" value="P:alkaloid metabolic process"/>
    <property type="evidence" value="ECO:0007669"/>
    <property type="project" value="InterPro"/>
</dbReference>
<evidence type="ECO:0000256" key="1">
    <source>
        <dbReference type="ARBA" id="ARBA00010209"/>
    </source>
</evidence>
<evidence type="ECO:0000256" key="2">
    <source>
        <dbReference type="ARBA" id="ARBA00022679"/>
    </source>
</evidence>
<dbReference type="STRING" id="155417.A0A4Q4TP44"/>
<dbReference type="InterPro" id="IPR017795">
    <property type="entry name" value="ABBA_NscD-like"/>
</dbReference>
<protein>
    <submittedName>
        <fullName evidence="4">Uncharacterized protein</fullName>
    </submittedName>
</protein>
<feature type="binding site" evidence="3">
    <location>
        <position position="132"/>
    </location>
    <ligand>
        <name>dimethylallyl diphosphate</name>
        <dbReference type="ChEBI" id="CHEBI:57623"/>
    </ligand>
</feature>
<evidence type="ECO:0000313" key="4">
    <source>
        <dbReference type="EMBL" id="RYP07697.1"/>
    </source>
</evidence>
<dbReference type="InterPro" id="IPR033964">
    <property type="entry name" value="ABBA"/>
</dbReference>
<accession>A0A4Q4TP44</accession>
<feature type="binding site" evidence="3">
    <location>
        <position position="380"/>
    </location>
    <ligand>
        <name>dimethylallyl diphosphate</name>
        <dbReference type="ChEBI" id="CHEBI:57623"/>
    </ligand>
</feature>
<dbReference type="Proteomes" id="UP000293360">
    <property type="component" value="Unassembled WGS sequence"/>
</dbReference>
<dbReference type="PANTHER" id="PTHR40627">
    <property type="entry name" value="INDOLE PRENYLTRANSFERASE TDIB-RELATED"/>
    <property type="match status" value="1"/>
</dbReference>
<keyword evidence="5" id="KW-1185">Reference proteome</keyword>
<evidence type="ECO:0000313" key="5">
    <source>
        <dbReference type="Proteomes" id="UP000293360"/>
    </source>
</evidence>
<dbReference type="Pfam" id="PF11991">
    <property type="entry name" value="Trp_DMAT"/>
    <property type="match status" value="1"/>
</dbReference>
<comment type="similarity">
    <text evidence="1">Belongs to the tryptophan dimethylallyltransferase family.</text>
</comment>
<feature type="binding site" evidence="3">
    <location>
        <position position="218"/>
    </location>
    <ligand>
        <name>dimethylallyl diphosphate</name>
        <dbReference type="ChEBI" id="CHEBI:57623"/>
    </ligand>
</feature>
<proteinExistence type="inferred from homology"/>
<dbReference type="CDD" id="cd13929">
    <property type="entry name" value="PT-DMATS_CymD"/>
    <property type="match status" value="1"/>
</dbReference>
<feature type="binding site" evidence="3">
    <location>
        <position position="117"/>
    </location>
    <ligand>
        <name>L-tryptophan</name>
        <dbReference type="ChEBI" id="CHEBI:57912"/>
    </ligand>
</feature>
<sequence>MGDLIKQEAATTEPVGTVGKNGVIFAVEPILSQPTQAWETLSKCLPSRDADKDYWWNLTGRHMAAMVCAAGYSAEKQLEALLYYYHWTVPYLGPSPVTNRGKSRWNSLLTVDGTPIEYSWKWNTATTKPDIRFTMEPMNRFTGTSLDPLNQLPSRELLYQLEKVLDTVDLTWVNYFFSAFFDHDTAKYVKEKAAGAHLVSSVSLAFEFVPKGLSLKTYFAPRKLGQVGLWPLAQWEAAIRGLEPNNLGLDTLDQFLASTSEGKLLSPFMLAVDNVAPAASRMKFYFQTPRTSFHSVREIMTMGGLITGLDRQLADLRELILAVTGLPADFPEDAEMPAADEKTYSPAAKDNFVDRPDLLSGYMYYFDIAPGARIPEIKFYTPTRHYGRDDRTLADGIVSWMEAKGRGAYGQAYLEMLESLAEHRKLSEGQGLQTYVSCLFKKNGELDITTYLAPEAYHAARHGNGQVANGYTTPGGP</sequence>
<feature type="binding site" evidence="3">
    <location>
        <position position="283"/>
    </location>
    <ligand>
        <name>dimethylallyl diphosphate</name>
        <dbReference type="ChEBI" id="CHEBI:57623"/>
    </ligand>
</feature>
<feature type="binding site" evidence="3">
    <location>
        <position position="216"/>
    </location>
    <ligand>
        <name>dimethylallyl diphosphate</name>
        <dbReference type="ChEBI" id="CHEBI:57623"/>
    </ligand>
</feature>
<gene>
    <name evidence="4" type="ORF">DL764_002359</name>
</gene>
<dbReference type="InterPro" id="IPR012148">
    <property type="entry name" value="ABBA_DMATS-like"/>
</dbReference>
<organism evidence="4 5">
    <name type="scientific">Monosporascus ibericus</name>
    <dbReference type="NCBI Taxonomy" id="155417"/>
    <lineage>
        <taxon>Eukaryota</taxon>
        <taxon>Fungi</taxon>
        <taxon>Dikarya</taxon>
        <taxon>Ascomycota</taxon>
        <taxon>Pezizomycotina</taxon>
        <taxon>Sordariomycetes</taxon>
        <taxon>Xylariomycetidae</taxon>
        <taxon>Xylariales</taxon>
        <taxon>Xylariales incertae sedis</taxon>
        <taxon>Monosporascus</taxon>
    </lineage>
</organism>
<dbReference type="PANTHER" id="PTHR40627:SF4">
    <property type="entry name" value="PRENYLTRANSFERASE ASQH1-RELATED"/>
    <property type="match status" value="1"/>
</dbReference>
<evidence type="ECO:0000256" key="3">
    <source>
        <dbReference type="PIRSR" id="PIRSR000509-1"/>
    </source>
</evidence>
<dbReference type="NCBIfam" id="TIGR03429">
    <property type="entry name" value="arom_pren_DMATS"/>
    <property type="match status" value="1"/>
</dbReference>
<dbReference type="AlphaFoldDB" id="A0A4Q4TP44"/>
<feature type="binding site" evidence="3">
    <location>
        <position position="281"/>
    </location>
    <ligand>
        <name>dimethylallyl diphosphate</name>
        <dbReference type="ChEBI" id="CHEBI:57623"/>
    </ligand>
</feature>
<comment type="caution">
    <text evidence="4">The sequence shown here is derived from an EMBL/GenBank/DDBJ whole genome shotgun (WGS) entry which is preliminary data.</text>
</comment>
<dbReference type="SFLD" id="SFLDS00036">
    <property type="entry name" value="Aromatic_Prenyltransferase"/>
    <property type="match status" value="1"/>
</dbReference>
<dbReference type="GO" id="GO:0004659">
    <property type="term" value="F:prenyltransferase activity"/>
    <property type="evidence" value="ECO:0007669"/>
    <property type="project" value="TreeGrafter"/>
</dbReference>
<dbReference type="SFLD" id="SFLDG01162">
    <property type="entry name" value="I"/>
    <property type="match status" value="1"/>
</dbReference>
<dbReference type="EMBL" id="QJNU01000085">
    <property type="protein sequence ID" value="RYP07697.1"/>
    <property type="molecule type" value="Genomic_DNA"/>
</dbReference>
<name>A0A4Q4TP44_9PEZI</name>
<dbReference type="OrthoDB" id="3354387at2759"/>
<dbReference type="PIRSF" id="PIRSF000509">
    <property type="entry name" value="Trp_DMAT"/>
    <property type="match status" value="1"/>
</dbReference>
<reference evidence="4 5" key="1">
    <citation type="submission" date="2018-06" db="EMBL/GenBank/DDBJ databases">
        <title>Complete Genomes of Monosporascus.</title>
        <authorList>
            <person name="Robinson A.J."/>
            <person name="Natvig D.O."/>
        </authorList>
    </citation>
    <scope>NUCLEOTIDE SEQUENCE [LARGE SCALE GENOMIC DNA]</scope>
    <source>
        <strain evidence="4 5">CBS 110550</strain>
    </source>
</reference>
<keyword evidence="2" id="KW-0808">Transferase</keyword>